<protein>
    <submittedName>
        <fullName evidence="1">Uncharacterized protein</fullName>
    </submittedName>
</protein>
<dbReference type="AlphaFoldDB" id="A0A550BZL8"/>
<dbReference type="Proteomes" id="UP000320762">
    <property type="component" value="Unassembled WGS sequence"/>
</dbReference>
<keyword evidence="2" id="KW-1185">Reference proteome</keyword>
<dbReference type="EMBL" id="VDMD01000040">
    <property type="protein sequence ID" value="TRM58001.1"/>
    <property type="molecule type" value="Genomic_DNA"/>
</dbReference>
<sequence>MTYNPIAERNSLEYLCTTTFFHLDRLQLISAREIYEALYYVIALMILSYHEDALVFEVSSGIQNALTYSLALIERTGSSIVLSIANNGNIDRFSSAARASIAAWKALFAVAQTLLESADLEVEQAVQVMTFFHEFDRQFASSPTPTSKTISDVFHEWAALEEDSNALGSEIDAKHNAA</sequence>
<organism evidence="1 2">
    <name type="scientific">Schizophyllum amplum</name>
    <dbReference type="NCBI Taxonomy" id="97359"/>
    <lineage>
        <taxon>Eukaryota</taxon>
        <taxon>Fungi</taxon>
        <taxon>Dikarya</taxon>
        <taxon>Basidiomycota</taxon>
        <taxon>Agaricomycotina</taxon>
        <taxon>Agaricomycetes</taxon>
        <taxon>Agaricomycetidae</taxon>
        <taxon>Agaricales</taxon>
        <taxon>Schizophyllaceae</taxon>
        <taxon>Schizophyllum</taxon>
    </lineage>
</organism>
<gene>
    <name evidence="1" type="ORF">BD626DRAFT_573985</name>
</gene>
<reference evidence="1 2" key="1">
    <citation type="journal article" date="2019" name="New Phytol.">
        <title>Comparative genomics reveals unique wood-decay strategies and fruiting body development in the Schizophyllaceae.</title>
        <authorList>
            <person name="Almasi E."/>
            <person name="Sahu N."/>
            <person name="Krizsan K."/>
            <person name="Balint B."/>
            <person name="Kovacs G.M."/>
            <person name="Kiss B."/>
            <person name="Cseklye J."/>
            <person name="Drula E."/>
            <person name="Henrissat B."/>
            <person name="Nagy I."/>
            <person name="Chovatia M."/>
            <person name="Adam C."/>
            <person name="LaButti K."/>
            <person name="Lipzen A."/>
            <person name="Riley R."/>
            <person name="Grigoriev I.V."/>
            <person name="Nagy L.G."/>
        </authorList>
    </citation>
    <scope>NUCLEOTIDE SEQUENCE [LARGE SCALE GENOMIC DNA]</scope>
    <source>
        <strain evidence="1 2">NL-1724</strain>
    </source>
</reference>
<evidence type="ECO:0000313" key="2">
    <source>
        <dbReference type="Proteomes" id="UP000320762"/>
    </source>
</evidence>
<name>A0A550BZL8_9AGAR</name>
<proteinExistence type="predicted"/>
<evidence type="ECO:0000313" key="1">
    <source>
        <dbReference type="EMBL" id="TRM58001.1"/>
    </source>
</evidence>
<accession>A0A550BZL8</accession>
<comment type="caution">
    <text evidence="1">The sequence shown here is derived from an EMBL/GenBank/DDBJ whole genome shotgun (WGS) entry which is preliminary data.</text>
</comment>